<dbReference type="GO" id="GO:0009253">
    <property type="term" value="P:peptidoglycan catabolic process"/>
    <property type="evidence" value="ECO:0007669"/>
    <property type="project" value="InterPro"/>
</dbReference>
<evidence type="ECO:0000313" key="5">
    <source>
        <dbReference type="Proteomes" id="UP000198420"/>
    </source>
</evidence>
<dbReference type="Proteomes" id="UP000198420">
    <property type="component" value="Unassembled WGS sequence"/>
</dbReference>
<proteinExistence type="predicted"/>
<evidence type="ECO:0000259" key="3">
    <source>
        <dbReference type="SMART" id="SM00646"/>
    </source>
</evidence>
<dbReference type="InterPro" id="IPR002508">
    <property type="entry name" value="MurNAc-LAA_cat"/>
</dbReference>
<protein>
    <submittedName>
        <fullName evidence="4">N-acetylmuramoyl-L-alanine amidase</fullName>
    </submittedName>
</protein>
<dbReference type="AlphaFoldDB" id="A0A238VWT4"/>
<evidence type="ECO:0000313" key="4">
    <source>
        <dbReference type="EMBL" id="SNR38708.1"/>
    </source>
</evidence>
<feature type="chain" id="PRO_5012376069" evidence="2">
    <location>
        <begin position="29"/>
        <end position="261"/>
    </location>
</feature>
<keyword evidence="2" id="KW-0732">Signal</keyword>
<dbReference type="Pfam" id="PF01520">
    <property type="entry name" value="Amidase_3"/>
    <property type="match status" value="1"/>
</dbReference>
<sequence>MEKRAGKPVAAGLVCLGLVACHASPAMGSEPPPAAKGSGSAAPGRLSGKVIVIDPGHNGGNAAHPEAISRPVWVGNGHKACNTTGTATADGYAEHAFAWDVSNRLAKALRARGARVTLTRGGDTGVGPCVTERAAIGNRAHADATLSIHGDGAAASRHGFHVILPLPVGRNREIVAPSARLGTAIRDAYRSGTSLPYADYLGKDGLDRRDDLGGLNMSTVPAVLIECGNMKNAGDAGKMSSPAFRQLMAESLAQGFENYLR</sequence>
<gene>
    <name evidence="4" type="ORF">SAMN06265355_102473</name>
</gene>
<name>A0A238VWT4_9ACTN</name>
<feature type="domain" description="MurNAc-LAA" evidence="3">
    <location>
        <begin position="134"/>
        <end position="257"/>
    </location>
</feature>
<dbReference type="RefSeq" id="WP_089310707.1">
    <property type="nucleotide sequence ID" value="NZ_FZNP01000002.1"/>
</dbReference>
<dbReference type="PANTHER" id="PTHR30404:SF0">
    <property type="entry name" value="N-ACETYLMURAMOYL-L-ALANINE AMIDASE AMIC"/>
    <property type="match status" value="1"/>
</dbReference>
<dbReference type="CDD" id="cd02696">
    <property type="entry name" value="MurNAc-LAA"/>
    <property type="match status" value="1"/>
</dbReference>
<dbReference type="SMART" id="SM00646">
    <property type="entry name" value="Ami_3"/>
    <property type="match status" value="1"/>
</dbReference>
<dbReference type="Gene3D" id="3.40.630.40">
    <property type="entry name" value="Zn-dependent exopeptidases"/>
    <property type="match status" value="1"/>
</dbReference>
<organism evidence="4 5">
    <name type="scientific">Actinomadura mexicana</name>
    <dbReference type="NCBI Taxonomy" id="134959"/>
    <lineage>
        <taxon>Bacteria</taxon>
        <taxon>Bacillati</taxon>
        <taxon>Actinomycetota</taxon>
        <taxon>Actinomycetes</taxon>
        <taxon>Streptosporangiales</taxon>
        <taxon>Thermomonosporaceae</taxon>
        <taxon>Actinomadura</taxon>
    </lineage>
</organism>
<keyword evidence="1" id="KW-0378">Hydrolase</keyword>
<reference evidence="5" key="1">
    <citation type="submission" date="2017-06" db="EMBL/GenBank/DDBJ databases">
        <authorList>
            <person name="Varghese N."/>
            <person name="Submissions S."/>
        </authorList>
    </citation>
    <scope>NUCLEOTIDE SEQUENCE [LARGE SCALE GENOMIC DNA]</scope>
    <source>
        <strain evidence="5">DSM 44485</strain>
    </source>
</reference>
<dbReference type="PANTHER" id="PTHR30404">
    <property type="entry name" value="N-ACETYLMURAMOYL-L-ALANINE AMIDASE"/>
    <property type="match status" value="1"/>
</dbReference>
<accession>A0A238VWT4</accession>
<feature type="signal peptide" evidence="2">
    <location>
        <begin position="1"/>
        <end position="28"/>
    </location>
</feature>
<dbReference type="GO" id="GO:0008745">
    <property type="term" value="F:N-acetylmuramoyl-L-alanine amidase activity"/>
    <property type="evidence" value="ECO:0007669"/>
    <property type="project" value="InterPro"/>
</dbReference>
<evidence type="ECO:0000256" key="2">
    <source>
        <dbReference type="SAM" id="SignalP"/>
    </source>
</evidence>
<dbReference type="PROSITE" id="PS51257">
    <property type="entry name" value="PROKAR_LIPOPROTEIN"/>
    <property type="match status" value="1"/>
</dbReference>
<dbReference type="GO" id="GO:0030288">
    <property type="term" value="C:outer membrane-bounded periplasmic space"/>
    <property type="evidence" value="ECO:0007669"/>
    <property type="project" value="TreeGrafter"/>
</dbReference>
<dbReference type="InterPro" id="IPR050695">
    <property type="entry name" value="N-acetylmuramoyl_amidase_3"/>
</dbReference>
<dbReference type="EMBL" id="FZNP01000002">
    <property type="protein sequence ID" value="SNR38708.1"/>
    <property type="molecule type" value="Genomic_DNA"/>
</dbReference>
<dbReference type="OrthoDB" id="3268878at2"/>
<evidence type="ECO:0000256" key="1">
    <source>
        <dbReference type="ARBA" id="ARBA00022801"/>
    </source>
</evidence>
<dbReference type="SUPFAM" id="SSF53187">
    <property type="entry name" value="Zn-dependent exopeptidases"/>
    <property type="match status" value="1"/>
</dbReference>
<keyword evidence="5" id="KW-1185">Reference proteome</keyword>